<evidence type="ECO:0000313" key="6">
    <source>
        <dbReference type="EMBL" id="MBM7037260.1"/>
    </source>
</evidence>
<name>A0ABS2HIB7_9VIBR</name>
<reference evidence="6 7" key="1">
    <citation type="submission" date="2021-02" db="EMBL/GenBank/DDBJ databases">
        <authorList>
            <person name="Park J.-S."/>
        </authorList>
    </citation>
    <scope>NUCLEOTIDE SEQUENCE [LARGE SCALE GENOMIC DNA]</scope>
    <source>
        <strain evidence="6 7">188UL20-2</strain>
    </source>
</reference>
<gene>
    <name evidence="6" type="ORF">JQC93_12675</name>
</gene>
<dbReference type="PROSITE" id="PS50977">
    <property type="entry name" value="HTH_TETR_2"/>
    <property type="match status" value="1"/>
</dbReference>
<dbReference type="Gene3D" id="1.10.357.10">
    <property type="entry name" value="Tetracycline Repressor, domain 2"/>
    <property type="match status" value="1"/>
</dbReference>
<evidence type="ECO:0000256" key="3">
    <source>
        <dbReference type="ARBA" id="ARBA00023163"/>
    </source>
</evidence>
<comment type="caution">
    <text evidence="6">The sequence shown here is derived from an EMBL/GenBank/DDBJ whole genome shotgun (WGS) entry which is preliminary data.</text>
</comment>
<dbReference type="Pfam" id="PF00440">
    <property type="entry name" value="TetR_N"/>
    <property type="match status" value="1"/>
</dbReference>
<protein>
    <submittedName>
        <fullName evidence="6">TetR/AcrR family transcriptional regulator</fullName>
    </submittedName>
</protein>
<organism evidence="6 7">
    <name type="scientific">Vibrio ulleungensis</name>
    <dbReference type="NCBI Taxonomy" id="2807619"/>
    <lineage>
        <taxon>Bacteria</taxon>
        <taxon>Pseudomonadati</taxon>
        <taxon>Pseudomonadota</taxon>
        <taxon>Gammaproteobacteria</taxon>
        <taxon>Vibrionales</taxon>
        <taxon>Vibrionaceae</taxon>
        <taxon>Vibrio</taxon>
    </lineage>
</organism>
<evidence type="ECO:0000256" key="2">
    <source>
        <dbReference type="ARBA" id="ARBA00023125"/>
    </source>
</evidence>
<dbReference type="EMBL" id="JAFEUM010000004">
    <property type="protein sequence ID" value="MBM7037260.1"/>
    <property type="molecule type" value="Genomic_DNA"/>
</dbReference>
<dbReference type="InterPro" id="IPR001647">
    <property type="entry name" value="HTH_TetR"/>
</dbReference>
<dbReference type="PANTHER" id="PTHR30055:SF234">
    <property type="entry name" value="HTH-TYPE TRANSCRIPTIONAL REGULATOR BETI"/>
    <property type="match status" value="1"/>
</dbReference>
<feature type="DNA-binding region" description="H-T-H motif" evidence="4">
    <location>
        <begin position="32"/>
        <end position="51"/>
    </location>
</feature>
<dbReference type="PANTHER" id="PTHR30055">
    <property type="entry name" value="HTH-TYPE TRANSCRIPTIONAL REGULATOR RUTR"/>
    <property type="match status" value="1"/>
</dbReference>
<dbReference type="InterPro" id="IPR050109">
    <property type="entry name" value="HTH-type_TetR-like_transc_reg"/>
</dbReference>
<evidence type="ECO:0000313" key="7">
    <source>
        <dbReference type="Proteomes" id="UP000809621"/>
    </source>
</evidence>
<keyword evidence="3" id="KW-0804">Transcription</keyword>
<keyword evidence="2 4" id="KW-0238">DNA-binding</keyword>
<dbReference type="InterPro" id="IPR025996">
    <property type="entry name" value="MT1864/Rv1816-like_C"/>
</dbReference>
<keyword evidence="7" id="KW-1185">Reference proteome</keyword>
<sequence length="200" mass="22853">MESNTYHHGDLRRELIRVATEVVKKEGVDALTIRGVSSTLNVSRTAPYRHFKDKDELICAIAKQGYLIFGKSMQQVWDEHSDLSPVERFVAVGHSYINFSCDYPEYYLLMFGSSGLLRSDNAQLKQESDATFNFLQQMLAFCQQQGAFLAEDTLLQARYVWCALHGYCSIIIANDEQTSMLMKQDSQQFLQKIIDGLCVR</sequence>
<keyword evidence="1" id="KW-0805">Transcription regulation</keyword>
<dbReference type="RefSeq" id="WP_205158801.1">
    <property type="nucleotide sequence ID" value="NZ_JAFEUM010000004.1"/>
</dbReference>
<dbReference type="InterPro" id="IPR009057">
    <property type="entry name" value="Homeodomain-like_sf"/>
</dbReference>
<evidence type="ECO:0000259" key="5">
    <source>
        <dbReference type="PROSITE" id="PS50977"/>
    </source>
</evidence>
<dbReference type="Proteomes" id="UP000809621">
    <property type="component" value="Unassembled WGS sequence"/>
</dbReference>
<proteinExistence type="predicted"/>
<dbReference type="SUPFAM" id="SSF48498">
    <property type="entry name" value="Tetracyclin repressor-like, C-terminal domain"/>
    <property type="match status" value="1"/>
</dbReference>
<dbReference type="SUPFAM" id="SSF46689">
    <property type="entry name" value="Homeodomain-like"/>
    <property type="match status" value="1"/>
</dbReference>
<dbReference type="InterPro" id="IPR036271">
    <property type="entry name" value="Tet_transcr_reg_TetR-rel_C_sf"/>
</dbReference>
<accession>A0ABS2HIB7</accession>
<evidence type="ECO:0000256" key="1">
    <source>
        <dbReference type="ARBA" id="ARBA00023015"/>
    </source>
</evidence>
<feature type="domain" description="HTH tetR-type" evidence="5">
    <location>
        <begin position="9"/>
        <end position="69"/>
    </location>
</feature>
<evidence type="ECO:0000256" key="4">
    <source>
        <dbReference type="PROSITE-ProRule" id="PRU00335"/>
    </source>
</evidence>
<dbReference type="Pfam" id="PF13305">
    <property type="entry name" value="TetR_C_33"/>
    <property type="match status" value="1"/>
</dbReference>